<comment type="function">
    <text evidence="7">F(1)F(0) ATP synthase produces ATP from ADP in the presence of a proton or sodium gradient. F-type ATPases consist of two structural domains, F(1) containing the extramembraneous catalytic core and F(0) containing the membrane proton channel, linked together by a central stalk and a peripheral stalk. During catalysis, ATP synthesis in the catalytic domain of F(1) is coupled via a rotary mechanism of the central stalk subunits to proton translocation.</text>
</comment>
<reference evidence="8 9" key="1">
    <citation type="submission" date="2019-02" db="EMBL/GenBank/DDBJ databases">
        <title>Deep-cultivation of Planctomycetes and their phenomic and genomic characterization uncovers novel biology.</title>
        <authorList>
            <person name="Wiegand S."/>
            <person name="Jogler M."/>
            <person name="Boedeker C."/>
            <person name="Pinto D."/>
            <person name="Vollmers J."/>
            <person name="Rivas-Marin E."/>
            <person name="Kohn T."/>
            <person name="Peeters S.H."/>
            <person name="Heuer A."/>
            <person name="Rast P."/>
            <person name="Oberbeckmann S."/>
            <person name="Bunk B."/>
            <person name="Jeske O."/>
            <person name="Meyerdierks A."/>
            <person name="Storesund J.E."/>
            <person name="Kallscheuer N."/>
            <person name="Luecker S."/>
            <person name="Lage O.M."/>
            <person name="Pohl T."/>
            <person name="Merkel B.J."/>
            <person name="Hornburger P."/>
            <person name="Mueller R.-W."/>
            <person name="Bruemmer F."/>
            <person name="Labrenz M."/>
            <person name="Spormann A.M."/>
            <person name="Op Den Camp H."/>
            <person name="Overmann J."/>
            <person name="Amann R."/>
            <person name="Jetten M.S.M."/>
            <person name="Mascher T."/>
            <person name="Medema M.H."/>
            <person name="Devos D.P."/>
            <person name="Kaster A.-K."/>
            <person name="Ovreas L."/>
            <person name="Rohde M."/>
            <person name="Galperin M.Y."/>
            <person name="Jogler C."/>
        </authorList>
    </citation>
    <scope>NUCLEOTIDE SEQUENCE [LARGE SCALE GENOMIC DNA]</scope>
    <source>
        <strain evidence="8 9">Pla111</strain>
    </source>
</reference>
<evidence type="ECO:0000256" key="2">
    <source>
        <dbReference type="ARBA" id="ARBA00022448"/>
    </source>
</evidence>
<sequence>MSDFAADNPVFDVTAEQIARTYAEAFLGAVAQNATAVADLEAIDREVLAVHPQFLHAISSAFVDKAERLAMIDRVFGGRVTPSVVNLMKTLTAHDRLPIVRLVVRQVRLLFDEASGRKAVRIRVASPINDALVTEIASAIRAKLSFEPVISVEVVPELVGGLEIRVDDTVFDGTVQTAFAKAHRAIVAQTVEAIETQPLRFTTAG</sequence>
<evidence type="ECO:0000256" key="1">
    <source>
        <dbReference type="ARBA" id="ARBA00004370"/>
    </source>
</evidence>
<comment type="function">
    <text evidence="7">This protein is part of the stalk that links CF(0) to CF(1). It either transmits conformational changes from CF(0) to CF(1) or is implicated in proton conduction.</text>
</comment>
<evidence type="ECO:0000256" key="4">
    <source>
        <dbReference type="ARBA" id="ARBA00023065"/>
    </source>
</evidence>
<dbReference type="SUPFAM" id="SSF47928">
    <property type="entry name" value="N-terminal domain of the delta subunit of the F1F0-ATP synthase"/>
    <property type="match status" value="1"/>
</dbReference>
<dbReference type="NCBIfam" id="TIGR01145">
    <property type="entry name" value="ATP_synt_delta"/>
    <property type="match status" value="1"/>
</dbReference>
<gene>
    <name evidence="7 8" type="primary">atpH</name>
    <name evidence="8" type="ORF">Pla111_06300</name>
</gene>
<dbReference type="HAMAP" id="MF_01416">
    <property type="entry name" value="ATP_synth_delta_bact"/>
    <property type="match status" value="1"/>
</dbReference>
<evidence type="ECO:0000256" key="7">
    <source>
        <dbReference type="HAMAP-Rule" id="MF_01416"/>
    </source>
</evidence>
<comment type="caution">
    <text evidence="8">The sequence shown here is derived from an EMBL/GenBank/DDBJ whole genome shotgun (WGS) entry which is preliminary data.</text>
</comment>
<keyword evidence="5 7" id="KW-0472">Membrane</keyword>
<keyword evidence="6 7" id="KW-0066">ATP synthesis</keyword>
<keyword evidence="4 7" id="KW-0406">Ion transport</keyword>
<comment type="similarity">
    <text evidence="7">Belongs to the ATPase delta chain family.</text>
</comment>
<evidence type="ECO:0000256" key="3">
    <source>
        <dbReference type="ARBA" id="ARBA00022781"/>
    </source>
</evidence>
<evidence type="ECO:0000256" key="5">
    <source>
        <dbReference type="ARBA" id="ARBA00023136"/>
    </source>
</evidence>
<dbReference type="PRINTS" id="PR00125">
    <property type="entry name" value="ATPASEDELTA"/>
</dbReference>
<dbReference type="GO" id="GO:0005886">
    <property type="term" value="C:plasma membrane"/>
    <property type="evidence" value="ECO:0007669"/>
    <property type="project" value="UniProtKB-SubCell"/>
</dbReference>
<protein>
    <recommendedName>
        <fullName evidence="7">ATP synthase subunit delta</fullName>
    </recommendedName>
    <alternativeName>
        <fullName evidence="7">ATP synthase F(1) sector subunit delta</fullName>
    </alternativeName>
    <alternativeName>
        <fullName evidence="7">F-type ATPase subunit delta</fullName>
        <shortName evidence="7">F-ATPase subunit delta</shortName>
    </alternativeName>
</protein>
<dbReference type="PANTHER" id="PTHR11910">
    <property type="entry name" value="ATP SYNTHASE DELTA CHAIN"/>
    <property type="match status" value="1"/>
</dbReference>
<organism evidence="8 9">
    <name type="scientific">Botrimarina hoheduenensis</name>
    <dbReference type="NCBI Taxonomy" id="2528000"/>
    <lineage>
        <taxon>Bacteria</taxon>
        <taxon>Pseudomonadati</taxon>
        <taxon>Planctomycetota</taxon>
        <taxon>Planctomycetia</taxon>
        <taxon>Pirellulales</taxon>
        <taxon>Lacipirellulaceae</taxon>
        <taxon>Botrimarina</taxon>
    </lineage>
</organism>
<proteinExistence type="inferred from homology"/>
<keyword evidence="7" id="KW-0139">CF(1)</keyword>
<dbReference type="GO" id="GO:0046933">
    <property type="term" value="F:proton-transporting ATP synthase activity, rotational mechanism"/>
    <property type="evidence" value="ECO:0007669"/>
    <property type="project" value="UniProtKB-UniRule"/>
</dbReference>
<dbReference type="Pfam" id="PF00213">
    <property type="entry name" value="OSCP"/>
    <property type="match status" value="1"/>
</dbReference>
<evidence type="ECO:0000313" key="8">
    <source>
        <dbReference type="EMBL" id="TWT48854.1"/>
    </source>
</evidence>
<evidence type="ECO:0000313" key="9">
    <source>
        <dbReference type="Proteomes" id="UP000318995"/>
    </source>
</evidence>
<evidence type="ECO:0000256" key="6">
    <source>
        <dbReference type="ARBA" id="ARBA00023310"/>
    </source>
</evidence>
<keyword evidence="9" id="KW-1185">Reference proteome</keyword>
<dbReference type="InterPro" id="IPR000711">
    <property type="entry name" value="ATPase_OSCP/dsu"/>
</dbReference>
<accession>A0A5C5WDS7</accession>
<keyword evidence="2 7" id="KW-0813">Transport</keyword>
<dbReference type="GO" id="GO:0045259">
    <property type="term" value="C:proton-transporting ATP synthase complex"/>
    <property type="evidence" value="ECO:0007669"/>
    <property type="project" value="UniProtKB-KW"/>
</dbReference>
<dbReference type="AlphaFoldDB" id="A0A5C5WDS7"/>
<dbReference type="Proteomes" id="UP000318995">
    <property type="component" value="Unassembled WGS sequence"/>
</dbReference>
<keyword evidence="3 7" id="KW-0375">Hydrogen ion transport</keyword>
<comment type="subcellular location">
    <subcellularLocation>
        <location evidence="7">Cell membrane</location>
        <topology evidence="7">Peripheral membrane protein</topology>
    </subcellularLocation>
    <subcellularLocation>
        <location evidence="1">Membrane</location>
    </subcellularLocation>
</comment>
<dbReference type="RefSeq" id="WP_197524702.1">
    <property type="nucleotide sequence ID" value="NZ_SJPH01000001.1"/>
</dbReference>
<name>A0A5C5WDS7_9BACT</name>
<dbReference type="InterPro" id="IPR026015">
    <property type="entry name" value="ATP_synth_OSCP/delta_N_sf"/>
</dbReference>
<dbReference type="Gene3D" id="1.10.520.20">
    <property type="entry name" value="N-terminal domain of the delta subunit of the F1F0-ATP synthase"/>
    <property type="match status" value="1"/>
</dbReference>
<keyword evidence="7" id="KW-1003">Cell membrane</keyword>
<dbReference type="EMBL" id="SJPH01000001">
    <property type="protein sequence ID" value="TWT48854.1"/>
    <property type="molecule type" value="Genomic_DNA"/>
</dbReference>